<evidence type="ECO:0000313" key="2">
    <source>
        <dbReference type="EMBL" id="KAJ8869020.1"/>
    </source>
</evidence>
<gene>
    <name evidence="2" type="ORF">PR048_030566</name>
</gene>
<accession>A0ABQ9G9C2</accession>
<comment type="caution">
    <text evidence="2">The sequence shown here is derived from an EMBL/GenBank/DDBJ whole genome shotgun (WGS) entry which is preliminary data.</text>
</comment>
<protein>
    <submittedName>
        <fullName evidence="2">Uncharacterized protein</fullName>
    </submittedName>
</protein>
<feature type="compositionally biased region" description="Polar residues" evidence="1">
    <location>
        <begin position="129"/>
        <end position="141"/>
    </location>
</feature>
<name>A0ABQ9G9C2_9NEOP</name>
<evidence type="ECO:0000313" key="3">
    <source>
        <dbReference type="Proteomes" id="UP001159363"/>
    </source>
</evidence>
<dbReference type="EMBL" id="JARBHB010000014">
    <property type="protein sequence ID" value="KAJ8869020.1"/>
    <property type="molecule type" value="Genomic_DNA"/>
</dbReference>
<proteinExistence type="predicted"/>
<feature type="compositionally biased region" description="Polar residues" evidence="1">
    <location>
        <begin position="103"/>
        <end position="118"/>
    </location>
</feature>
<sequence length="247" mass="26291">MSHGEALREIGTSSGKSGDVATVPTTADLSHVVEEIEYFPLGRHPYRGFGGLQAEIGSAIGSRGEKWTGAAARGHEQGDRRQPQIRRPSEEPVIGAVVAPMSINLSRSTDGSRTSSPCYTEIPEKTRRPTVSSGTITTFENPVTRRCSPPALPGGEHANHSANAARQSRGDVVARLLASHLGELGSNPGGIAPGLFARGSRVERRRWSAGFLGGLLFSRPLRSNAAPHLPYFTFIGSPTLHSRNSIP</sequence>
<dbReference type="Proteomes" id="UP001159363">
    <property type="component" value="Chromosome 13"/>
</dbReference>
<feature type="region of interest" description="Disordered" evidence="1">
    <location>
        <begin position="1"/>
        <end position="22"/>
    </location>
</feature>
<organism evidence="2 3">
    <name type="scientific">Dryococelus australis</name>
    <dbReference type="NCBI Taxonomy" id="614101"/>
    <lineage>
        <taxon>Eukaryota</taxon>
        <taxon>Metazoa</taxon>
        <taxon>Ecdysozoa</taxon>
        <taxon>Arthropoda</taxon>
        <taxon>Hexapoda</taxon>
        <taxon>Insecta</taxon>
        <taxon>Pterygota</taxon>
        <taxon>Neoptera</taxon>
        <taxon>Polyneoptera</taxon>
        <taxon>Phasmatodea</taxon>
        <taxon>Verophasmatodea</taxon>
        <taxon>Anareolatae</taxon>
        <taxon>Phasmatidae</taxon>
        <taxon>Eurycanthinae</taxon>
        <taxon>Dryococelus</taxon>
    </lineage>
</organism>
<keyword evidence="3" id="KW-1185">Reference proteome</keyword>
<reference evidence="2 3" key="1">
    <citation type="submission" date="2023-02" db="EMBL/GenBank/DDBJ databases">
        <title>LHISI_Scaffold_Assembly.</title>
        <authorList>
            <person name="Stuart O.P."/>
            <person name="Cleave R."/>
            <person name="Magrath M.J.L."/>
            <person name="Mikheyev A.S."/>
        </authorList>
    </citation>
    <scope>NUCLEOTIDE SEQUENCE [LARGE SCALE GENOMIC DNA]</scope>
    <source>
        <strain evidence="2">Daus_M_001</strain>
        <tissue evidence="2">Leg muscle</tissue>
    </source>
</reference>
<feature type="region of interest" description="Disordered" evidence="1">
    <location>
        <begin position="66"/>
        <end position="167"/>
    </location>
</feature>
<feature type="compositionally biased region" description="Basic and acidic residues" evidence="1">
    <location>
        <begin position="73"/>
        <end position="90"/>
    </location>
</feature>
<evidence type="ECO:0000256" key="1">
    <source>
        <dbReference type="SAM" id="MobiDB-lite"/>
    </source>
</evidence>